<dbReference type="GO" id="GO:0016509">
    <property type="term" value="F:long-chain (3S)-3-hydroxyacyl-CoA dehydrogenase (NAD+) activity"/>
    <property type="evidence" value="ECO:0007669"/>
    <property type="project" value="TreeGrafter"/>
</dbReference>
<dbReference type="InterPro" id="IPR006108">
    <property type="entry name" value="3HC_DH_C"/>
</dbReference>
<reference evidence="13 14" key="1">
    <citation type="submission" date="2018-04" db="EMBL/GenBank/DDBJ databases">
        <title>Sphingobacterium sp. M46 Genome.</title>
        <authorList>
            <person name="Cheng J."/>
            <person name="Li Y."/>
        </authorList>
    </citation>
    <scope>NUCLEOTIDE SEQUENCE [LARGE SCALE GENOMIC DNA]</scope>
    <source>
        <strain evidence="13 14">M46</strain>
    </source>
</reference>
<evidence type="ECO:0000256" key="1">
    <source>
        <dbReference type="ARBA" id="ARBA00005005"/>
    </source>
</evidence>
<evidence type="ECO:0000256" key="6">
    <source>
        <dbReference type="ARBA" id="ARBA00023027"/>
    </source>
</evidence>
<dbReference type="SUPFAM" id="SSF51735">
    <property type="entry name" value="NAD(P)-binding Rossmann-fold domains"/>
    <property type="match status" value="1"/>
</dbReference>
<evidence type="ECO:0000256" key="3">
    <source>
        <dbReference type="ARBA" id="ARBA00022832"/>
    </source>
</evidence>
<keyword evidence="7" id="KW-0443">Lipid metabolism</keyword>
<dbReference type="Pfam" id="PF00725">
    <property type="entry name" value="3HCDH"/>
    <property type="match status" value="1"/>
</dbReference>
<keyword evidence="6" id="KW-0520">NAD</keyword>
<protein>
    <submittedName>
        <fullName evidence="13">3-hydroxybutyryl-CoA epimerase</fullName>
    </submittedName>
</protein>
<dbReference type="PANTHER" id="PTHR43612">
    <property type="entry name" value="TRIFUNCTIONAL ENZYME SUBUNIT ALPHA"/>
    <property type="match status" value="1"/>
</dbReference>
<evidence type="ECO:0000256" key="4">
    <source>
        <dbReference type="ARBA" id="ARBA00022963"/>
    </source>
</evidence>
<sequence length="706" mass="77369">MNYNTQPYFDIQQDDQHIVTIKPFADVVADEQGLLDRLQQFVALVTAILHEKDVRGLIYTCPLNSKQADYLPLFNQVFSGRFDPEILLKTTLQALQWKSHDKPIVSIFDDECTGIGLATMLWSDYRIAGAGIKMGFPESKFGLFTGFGATICLPQLVGSAQALNLLTQAGLISGQTALESGLLNEVATDFDLCLLQAKTWILANSKQSVSASNSTMPSAEFEAACSAILKKTRGLLPGSNAVVELLKTNPSLALTESVAAETSRYHQVLSAPEPLHMIRTLHEGIRKAQHSGQIKSLGDYKVKKIGILGAGMMGSGIAYEAAKAGIEVVLKDVTIAQAEQGKAYSTKLCDKRLAQGQMSSIQQQKLLSNIQPSAQVADLVGADVIIEAVFEDLELKAEVTRQSLPYLAENGFFASNTTSLPITVLAAATDRPERFIGMHFFSPVDRMPLVEIICGTQTDQITLQKAIAITLRLGKIPIVVHDGPGFFTSRIFFHYLLEAITMLLEGVPAIQIEEEAIQAGFAVGPLAVLDEISLELMVHVYDQFPALHNSQRRAYAHLNKMIANGRKGRKSGHGFYDYDPVSRTKTIWQNPALPTSEGSWSADIIRKRLLHVMALDSYRCLEEGILEETIAGDIGSILGVGYAAHTGGVFGHIDLTTLPTFVQECQSFLPFGEQWDIPQSLKELANRNFTFYTGFDSNWTVKQPLI</sequence>
<dbReference type="SUPFAM" id="SSF48179">
    <property type="entry name" value="6-phosphogluconate dehydrogenase C-terminal domain-like"/>
    <property type="match status" value="2"/>
</dbReference>
<dbReference type="Pfam" id="PF00378">
    <property type="entry name" value="ECH_1"/>
    <property type="match status" value="1"/>
</dbReference>
<dbReference type="Pfam" id="PF02737">
    <property type="entry name" value="3HCDH_N"/>
    <property type="match status" value="1"/>
</dbReference>
<keyword evidence="9" id="KW-0511">Multifunctional enzyme</keyword>
<dbReference type="FunFam" id="3.40.50.720:FF:000009">
    <property type="entry name" value="Fatty oxidation complex, alpha subunit"/>
    <property type="match status" value="1"/>
</dbReference>
<evidence type="ECO:0000256" key="9">
    <source>
        <dbReference type="ARBA" id="ARBA00023268"/>
    </source>
</evidence>
<keyword evidence="14" id="KW-1185">Reference proteome</keyword>
<dbReference type="GO" id="GO:0004300">
    <property type="term" value="F:enoyl-CoA hydratase activity"/>
    <property type="evidence" value="ECO:0007669"/>
    <property type="project" value="TreeGrafter"/>
</dbReference>
<keyword evidence="3" id="KW-0276">Fatty acid metabolism</keyword>
<evidence type="ECO:0000259" key="11">
    <source>
        <dbReference type="Pfam" id="PF00725"/>
    </source>
</evidence>
<dbReference type="CDD" id="cd06558">
    <property type="entry name" value="crotonase-like"/>
    <property type="match status" value="1"/>
</dbReference>
<evidence type="ECO:0000256" key="7">
    <source>
        <dbReference type="ARBA" id="ARBA00023098"/>
    </source>
</evidence>
<dbReference type="InterPro" id="IPR008927">
    <property type="entry name" value="6-PGluconate_DH-like_C_sf"/>
</dbReference>
<dbReference type="Proteomes" id="UP000250831">
    <property type="component" value="Unassembled WGS sequence"/>
</dbReference>
<comment type="caution">
    <text evidence="13">The sequence shown here is derived from an EMBL/GenBank/DDBJ whole genome shotgun (WGS) entry which is preliminary data.</text>
</comment>
<comment type="catalytic activity">
    <reaction evidence="10">
        <text>a (3S)-3-hydroxyacyl-CoA + NAD(+) = a 3-oxoacyl-CoA + NADH + H(+)</text>
        <dbReference type="Rhea" id="RHEA:22432"/>
        <dbReference type="ChEBI" id="CHEBI:15378"/>
        <dbReference type="ChEBI" id="CHEBI:57318"/>
        <dbReference type="ChEBI" id="CHEBI:57540"/>
        <dbReference type="ChEBI" id="CHEBI:57945"/>
        <dbReference type="ChEBI" id="CHEBI:90726"/>
        <dbReference type="EC" id="1.1.1.35"/>
    </reaction>
</comment>
<proteinExistence type="inferred from homology"/>
<dbReference type="EMBL" id="QCXX01000001">
    <property type="protein sequence ID" value="PUV25748.1"/>
    <property type="molecule type" value="Genomic_DNA"/>
</dbReference>
<evidence type="ECO:0000313" key="13">
    <source>
        <dbReference type="EMBL" id="PUV25748.1"/>
    </source>
</evidence>
<evidence type="ECO:0000256" key="5">
    <source>
        <dbReference type="ARBA" id="ARBA00023002"/>
    </source>
</evidence>
<dbReference type="RefSeq" id="WP_108632056.1">
    <property type="nucleotide sequence ID" value="NZ_QCXX01000001.1"/>
</dbReference>
<dbReference type="InterPro" id="IPR001753">
    <property type="entry name" value="Enoyl-CoA_hydra/iso"/>
</dbReference>
<dbReference type="UniPathway" id="UPA00659"/>
<dbReference type="OrthoDB" id="9771883at2"/>
<organism evidence="13 14">
    <name type="scientific">Sphingobacterium athyrii</name>
    <dbReference type="NCBI Taxonomy" id="2152717"/>
    <lineage>
        <taxon>Bacteria</taxon>
        <taxon>Pseudomonadati</taxon>
        <taxon>Bacteroidota</taxon>
        <taxon>Sphingobacteriia</taxon>
        <taxon>Sphingobacteriales</taxon>
        <taxon>Sphingobacteriaceae</taxon>
        <taxon>Sphingobacterium</taxon>
    </lineage>
</organism>
<feature type="domain" description="3-hydroxyacyl-CoA dehydrogenase NAD binding" evidence="12">
    <location>
        <begin position="304"/>
        <end position="482"/>
    </location>
</feature>
<dbReference type="GO" id="GO:0006635">
    <property type="term" value="P:fatty acid beta-oxidation"/>
    <property type="evidence" value="ECO:0007669"/>
    <property type="project" value="UniProtKB-UniPathway"/>
</dbReference>
<gene>
    <name evidence="13" type="ORF">DCO56_01850</name>
</gene>
<dbReference type="Gene3D" id="3.40.50.720">
    <property type="entry name" value="NAD(P)-binding Rossmann-like Domain"/>
    <property type="match status" value="1"/>
</dbReference>
<comment type="pathway">
    <text evidence="1">Lipid metabolism; fatty acid beta-oxidation.</text>
</comment>
<evidence type="ECO:0000256" key="8">
    <source>
        <dbReference type="ARBA" id="ARBA00023239"/>
    </source>
</evidence>
<dbReference type="Gene3D" id="1.10.1040.50">
    <property type="match status" value="1"/>
</dbReference>
<evidence type="ECO:0000256" key="10">
    <source>
        <dbReference type="ARBA" id="ARBA00049556"/>
    </source>
</evidence>
<feature type="domain" description="3-hydroxyacyl-CoA dehydrogenase C-terminal" evidence="11">
    <location>
        <begin position="485"/>
        <end position="578"/>
    </location>
</feature>
<dbReference type="GO" id="GO:0070403">
    <property type="term" value="F:NAD+ binding"/>
    <property type="evidence" value="ECO:0007669"/>
    <property type="project" value="InterPro"/>
</dbReference>
<dbReference type="InterPro" id="IPR050136">
    <property type="entry name" value="FA_oxidation_alpha_subunit"/>
</dbReference>
<evidence type="ECO:0000259" key="12">
    <source>
        <dbReference type="Pfam" id="PF02737"/>
    </source>
</evidence>
<keyword evidence="8" id="KW-0456">Lyase</keyword>
<evidence type="ECO:0000313" key="14">
    <source>
        <dbReference type="Proteomes" id="UP000250831"/>
    </source>
</evidence>
<dbReference type="SUPFAM" id="SSF52096">
    <property type="entry name" value="ClpP/crotonase"/>
    <property type="match status" value="1"/>
</dbReference>
<dbReference type="PANTHER" id="PTHR43612:SF3">
    <property type="entry name" value="TRIFUNCTIONAL ENZYME SUBUNIT ALPHA, MITOCHONDRIAL"/>
    <property type="match status" value="1"/>
</dbReference>
<keyword evidence="5" id="KW-0560">Oxidoreductase</keyword>
<dbReference type="Gene3D" id="3.90.226.10">
    <property type="entry name" value="2-enoyl-CoA Hydratase, Chain A, domain 1"/>
    <property type="match status" value="1"/>
</dbReference>
<dbReference type="AlphaFoldDB" id="A0A363NYF9"/>
<name>A0A363NYF9_9SPHI</name>
<accession>A0A363NYF9</accession>
<keyword evidence="4" id="KW-0442">Lipid degradation</keyword>
<dbReference type="InterPro" id="IPR036291">
    <property type="entry name" value="NAD(P)-bd_dom_sf"/>
</dbReference>
<comment type="similarity">
    <text evidence="2">In the central section; belongs to the 3-hydroxyacyl-CoA dehydrogenase family.</text>
</comment>
<dbReference type="InterPro" id="IPR006176">
    <property type="entry name" value="3-OHacyl-CoA_DH_NAD-bd"/>
</dbReference>
<dbReference type="InterPro" id="IPR029045">
    <property type="entry name" value="ClpP/crotonase-like_dom_sf"/>
</dbReference>
<evidence type="ECO:0000256" key="2">
    <source>
        <dbReference type="ARBA" id="ARBA00007005"/>
    </source>
</evidence>